<keyword evidence="2" id="KW-0472">Membrane</keyword>
<keyword evidence="2" id="KW-1133">Transmembrane helix</keyword>
<feature type="region of interest" description="Disordered" evidence="1">
    <location>
        <begin position="58"/>
        <end position="98"/>
    </location>
</feature>
<dbReference type="RefSeq" id="WP_185253439.1">
    <property type="nucleotide sequence ID" value="NZ_JACKXE010000001.1"/>
</dbReference>
<feature type="transmembrane region" description="Helical" evidence="2">
    <location>
        <begin position="40"/>
        <end position="61"/>
    </location>
</feature>
<keyword evidence="2" id="KW-0812">Transmembrane</keyword>
<evidence type="ECO:0000256" key="1">
    <source>
        <dbReference type="SAM" id="MobiDB-lite"/>
    </source>
</evidence>
<keyword evidence="4" id="KW-1185">Reference proteome</keyword>
<accession>A0A7X0RJU8</accession>
<feature type="region of interest" description="Disordered" evidence="1">
    <location>
        <begin position="1"/>
        <end position="26"/>
    </location>
</feature>
<protein>
    <submittedName>
        <fullName evidence="3">Uncharacterized protein</fullName>
    </submittedName>
</protein>
<dbReference type="AlphaFoldDB" id="A0A7X0RJU8"/>
<proteinExistence type="predicted"/>
<dbReference type="Proteomes" id="UP000523955">
    <property type="component" value="Unassembled WGS sequence"/>
</dbReference>
<sequence>MDSRSSITEALEHSFGEGPEQRPLDASLSAGRRALARRRVAGVAAGLAVVVAVGGTAWAAGRGGDPTSQRPGVATDPPAPSSATSSPSPAATGPAAEPWRGKDVVRYVDGELEIRPGVTVHERIDNPYDYRAPKLSDALDVTFRGERSWVIIEQRPAPLGTTLSTSEPSNGWADFAAYVADQVAVDSGQGAGGSGWPDTLRLNGAGAVVASPGSEVLQRTDDPQLGDSFAGPGDPTGAALVRAGEDGFTYFVVWRVLDGALDVITTPARSSGGPSFAELLDQARAQYASGEGLR</sequence>
<name>A0A7X0RJU8_9ACTN</name>
<evidence type="ECO:0000256" key="2">
    <source>
        <dbReference type="SAM" id="Phobius"/>
    </source>
</evidence>
<evidence type="ECO:0000313" key="3">
    <source>
        <dbReference type="EMBL" id="MBB6628373.1"/>
    </source>
</evidence>
<comment type="caution">
    <text evidence="3">The sequence shown here is derived from an EMBL/GenBank/DDBJ whole genome shotgun (WGS) entry which is preliminary data.</text>
</comment>
<dbReference type="EMBL" id="JACKXE010000001">
    <property type="protein sequence ID" value="MBB6628373.1"/>
    <property type="molecule type" value="Genomic_DNA"/>
</dbReference>
<organism evidence="3 4">
    <name type="scientific">Nocardioides luti</name>
    <dbReference type="NCBI Taxonomy" id="2761101"/>
    <lineage>
        <taxon>Bacteria</taxon>
        <taxon>Bacillati</taxon>
        <taxon>Actinomycetota</taxon>
        <taxon>Actinomycetes</taxon>
        <taxon>Propionibacteriales</taxon>
        <taxon>Nocardioidaceae</taxon>
        <taxon>Nocardioides</taxon>
    </lineage>
</organism>
<reference evidence="3 4" key="1">
    <citation type="submission" date="2020-08" db="EMBL/GenBank/DDBJ databases">
        <authorList>
            <person name="Seo M.-J."/>
        </authorList>
    </citation>
    <scope>NUCLEOTIDE SEQUENCE [LARGE SCALE GENOMIC DNA]</scope>
    <source>
        <strain evidence="3 4">KIGAM211</strain>
    </source>
</reference>
<evidence type="ECO:0000313" key="4">
    <source>
        <dbReference type="Proteomes" id="UP000523955"/>
    </source>
</evidence>
<feature type="compositionally biased region" description="Basic and acidic residues" evidence="1">
    <location>
        <begin position="10"/>
        <end position="23"/>
    </location>
</feature>
<feature type="compositionally biased region" description="Low complexity" evidence="1">
    <location>
        <begin position="81"/>
        <end position="98"/>
    </location>
</feature>
<gene>
    <name evidence="3" type="ORF">H5V45_13685</name>
</gene>